<dbReference type="SUPFAM" id="SSF54862">
    <property type="entry name" value="4Fe-4S ferredoxins"/>
    <property type="match status" value="1"/>
</dbReference>
<evidence type="ECO:0000259" key="4">
    <source>
        <dbReference type="PROSITE" id="PS51379"/>
    </source>
</evidence>
<dbReference type="InterPro" id="IPR017900">
    <property type="entry name" value="4Fe4S_Fe_S_CS"/>
</dbReference>
<dbReference type="InterPro" id="IPR047964">
    <property type="entry name" value="EFR1-like"/>
</dbReference>
<dbReference type="SUPFAM" id="SSF52218">
    <property type="entry name" value="Flavoproteins"/>
    <property type="match status" value="1"/>
</dbReference>
<proteinExistence type="predicted"/>
<evidence type="ECO:0000313" key="5">
    <source>
        <dbReference type="EMBL" id="RLL13517.1"/>
    </source>
</evidence>
<evidence type="ECO:0000313" key="6">
    <source>
        <dbReference type="Proteomes" id="UP000276301"/>
    </source>
</evidence>
<sequence length="260" mass="28676">MIGLYLSGTGNTRYCVEYLLRLLDETAEAVPIEEENAAERAAAHSSIVLAYPIQYSNAPLMVRAFIREHAELWRGKQVLCLATMGAFSGDGAGCAARILKRCGAAVTGGLHLRMPDSVCDSRLLKKPLEENRRIVKAAEKKMREAAPRILAGDFPRDGLGLSRRIAGLLGQRLWFYGKTARYSDGPKFSGACVGCGLCERVCPMRNLSIQNGRPLPRGRCTMCYRCISLCPRKAITLLGKEVTEQCRIESYLSNEKEDAE</sequence>
<feature type="domain" description="4Fe-4S ferredoxin-type" evidence="4">
    <location>
        <begin position="217"/>
        <end position="240"/>
    </location>
</feature>
<dbReference type="Pfam" id="PF13187">
    <property type="entry name" value="Fer4_9"/>
    <property type="match status" value="1"/>
</dbReference>
<dbReference type="InterPro" id="IPR029039">
    <property type="entry name" value="Flavoprotein-like_sf"/>
</dbReference>
<feature type="domain" description="4Fe-4S ferredoxin-type" evidence="4">
    <location>
        <begin position="184"/>
        <end position="212"/>
    </location>
</feature>
<dbReference type="Gene3D" id="3.30.70.20">
    <property type="match status" value="1"/>
</dbReference>
<evidence type="ECO:0000256" key="3">
    <source>
        <dbReference type="ARBA" id="ARBA00023014"/>
    </source>
</evidence>
<organism evidence="5 6">
    <name type="scientific">Anaerotruncus massiliensis</name>
    <name type="common">ex Liu et al. 2021</name>
    <dbReference type="NCBI Taxonomy" id="2321404"/>
    <lineage>
        <taxon>Bacteria</taxon>
        <taxon>Bacillati</taxon>
        <taxon>Bacillota</taxon>
        <taxon>Clostridia</taxon>
        <taxon>Eubacteriales</taxon>
        <taxon>Oscillospiraceae</taxon>
        <taxon>Anaerotruncus</taxon>
    </lineage>
</organism>
<name>A0A498D2X0_9FIRM</name>
<dbReference type="InterPro" id="IPR017896">
    <property type="entry name" value="4Fe4S_Fe-S-bd"/>
</dbReference>
<dbReference type="GO" id="GO:0046872">
    <property type="term" value="F:metal ion binding"/>
    <property type="evidence" value="ECO:0007669"/>
    <property type="project" value="UniProtKB-KW"/>
</dbReference>
<dbReference type="RefSeq" id="WP_121586148.1">
    <property type="nucleotide sequence ID" value="NZ_RCHT01000003.1"/>
</dbReference>
<dbReference type="AlphaFoldDB" id="A0A498D2X0"/>
<accession>A0A498D2X0</accession>
<dbReference type="EMBL" id="RCHT01000003">
    <property type="protein sequence ID" value="RLL13517.1"/>
    <property type="molecule type" value="Genomic_DNA"/>
</dbReference>
<keyword evidence="1" id="KW-0479">Metal-binding</keyword>
<dbReference type="PROSITE" id="PS51379">
    <property type="entry name" value="4FE4S_FER_2"/>
    <property type="match status" value="2"/>
</dbReference>
<dbReference type="Gene3D" id="3.40.50.360">
    <property type="match status" value="1"/>
</dbReference>
<reference evidence="5 6" key="1">
    <citation type="submission" date="2018-10" db="EMBL/GenBank/DDBJ databases">
        <title>Anaerotruncus faecis sp. nov., isolated from human feces.</title>
        <authorList>
            <person name="Wang Y.-J."/>
        </authorList>
    </citation>
    <scope>NUCLEOTIDE SEQUENCE [LARGE SCALE GENOMIC DNA]</scope>
    <source>
        <strain evidence="5 6">22A2-44</strain>
    </source>
</reference>
<gene>
    <name evidence="5" type="ORF">D4A47_03335</name>
</gene>
<dbReference type="InterPro" id="IPR026816">
    <property type="entry name" value="Flavodoxin_dom"/>
</dbReference>
<protein>
    <submittedName>
        <fullName evidence="5">Iron-sulfur protein</fullName>
    </submittedName>
</protein>
<keyword evidence="6" id="KW-1185">Reference proteome</keyword>
<dbReference type="Proteomes" id="UP000276301">
    <property type="component" value="Unassembled WGS sequence"/>
</dbReference>
<dbReference type="GO" id="GO:0051536">
    <property type="term" value="F:iron-sulfur cluster binding"/>
    <property type="evidence" value="ECO:0007669"/>
    <property type="project" value="UniProtKB-KW"/>
</dbReference>
<dbReference type="NCBIfam" id="NF038196">
    <property type="entry name" value="ferrodoxin_EFR1"/>
    <property type="match status" value="1"/>
</dbReference>
<keyword evidence="3" id="KW-0411">Iron-sulfur</keyword>
<dbReference type="PROSITE" id="PS00198">
    <property type="entry name" value="4FE4S_FER_1"/>
    <property type="match status" value="2"/>
</dbReference>
<dbReference type="Pfam" id="PF12724">
    <property type="entry name" value="Flavodoxin_5"/>
    <property type="match status" value="1"/>
</dbReference>
<evidence type="ECO:0000256" key="1">
    <source>
        <dbReference type="ARBA" id="ARBA00022723"/>
    </source>
</evidence>
<comment type="caution">
    <text evidence="5">The sequence shown here is derived from an EMBL/GenBank/DDBJ whole genome shotgun (WGS) entry which is preliminary data.</text>
</comment>
<evidence type="ECO:0000256" key="2">
    <source>
        <dbReference type="ARBA" id="ARBA00023004"/>
    </source>
</evidence>
<keyword evidence="2" id="KW-0408">Iron</keyword>